<sequence length="75" mass="8828">MSGVKYACTTRTEAGSSSKERDLIDLMMTLERLMEYLRMRPVAKEHPATLSDFDELLYEELYQLFEYQGFLHQLS</sequence>
<proteinExistence type="predicted"/>
<organism evidence="1 2">
    <name type="scientific">Morella rubra</name>
    <name type="common">Chinese bayberry</name>
    <dbReference type="NCBI Taxonomy" id="262757"/>
    <lineage>
        <taxon>Eukaryota</taxon>
        <taxon>Viridiplantae</taxon>
        <taxon>Streptophyta</taxon>
        <taxon>Embryophyta</taxon>
        <taxon>Tracheophyta</taxon>
        <taxon>Spermatophyta</taxon>
        <taxon>Magnoliopsida</taxon>
        <taxon>eudicotyledons</taxon>
        <taxon>Gunneridae</taxon>
        <taxon>Pentapetalae</taxon>
        <taxon>rosids</taxon>
        <taxon>fabids</taxon>
        <taxon>Fagales</taxon>
        <taxon>Myricaceae</taxon>
        <taxon>Morella</taxon>
    </lineage>
</organism>
<protein>
    <submittedName>
        <fullName evidence="1">Uncharacterized protein</fullName>
    </submittedName>
</protein>
<reference evidence="1 2" key="1">
    <citation type="journal article" date="2019" name="Plant Biotechnol. J.">
        <title>The red bayberry genome and genetic basis of sex determination.</title>
        <authorList>
            <person name="Jia H.M."/>
            <person name="Jia H.J."/>
            <person name="Cai Q.L."/>
            <person name="Wang Y."/>
            <person name="Zhao H.B."/>
            <person name="Yang W.F."/>
            <person name="Wang G.Y."/>
            <person name="Li Y.H."/>
            <person name="Zhan D.L."/>
            <person name="Shen Y.T."/>
            <person name="Niu Q.F."/>
            <person name="Chang L."/>
            <person name="Qiu J."/>
            <person name="Zhao L."/>
            <person name="Xie H.B."/>
            <person name="Fu W.Y."/>
            <person name="Jin J."/>
            <person name="Li X.W."/>
            <person name="Jiao Y."/>
            <person name="Zhou C.C."/>
            <person name="Tu T."/>
            <person name="Chai C.Y."/>
            <person name="Gao J.L."/>
            <person name="Fan L.J."/>
            <person name="van de Weg E."/>
            <person name="Wang J.Y."/>
            <person name="Gao Z.S."/>
        </authorList>
    </citation>
    <scope>NUCLEOTIDE SEQUENCE [LARGE SCALE GENOMIC DNA]</scope>
    <source>
        <tissue evidence="1">Leaves</tissue>
    </source>
</reference>
<evidence type="ECO:0000313" key="2">
    <source>
        <dbReference type="Proteomes" id="UP000516437"/>
    </source>
</evidence>
<keyword evidence="2" id="KW-1185">Reference proteome</keyword>
<comment type="caution">
    <text evidence="1">The sequence shown here is derived from an EMBL/GenBank/DDBJ whole genome shotgun (WGS) entry which is preliminary data.</text>
</comment>
<dbReference type="AlphaFoldDB" id="A0A6A1WHC1"/>
<evidence type="ECO:0000313" key="1">
    <source>
        <dbReference type="EMBL" id="KAB1223247.1"/>
    </source>
</evidence>
<gene>
    <name evidence="1" type="ORF">CJ030_MR2G006029</name>
</gene>
<dbReference type="EMBL" id="RXIC02000020">
    <property type="protein sequence ID" value="KAB1223247.1"/>
    <property type="molecule type" value="Genomic_DNA"/>
</dbReference>
<dbReference type="Proteomes" id="UP000516437">
    <property type="component" value="Chromosome 2"/>
</dbReference>
<name>A0A6A1WHC1_9ROSI</name>
<accession>A0A6A1WHC1</accession>